<reference evidence="6 7" key="1">
    <citation type="submission" date="2016-06" db="EMBL/GenBank/DDBJ databases">
        <title>Complete genome sequence of a deep-branching marine Gamma Proteobacterium Woeseia oceani type strain XK5.</title>
        <authorList>
            <person name="Mu D."/>
            <person name="Du Z."/>
        </authorList>
    </citation>
    <scope>NUCLEOTIDE SEQUENCE [LARGE SCALE GENOMIC DNA]</scope>
    <source>
        <strain evidence="6 7">XK5</strain>
    </source>
</reference>
<keyword evidence="3" id="KW-0732">Signal</keyword>
<feature type="domain" description="DUF2207" evidence="4">
    <location>
        <begin position="20"/>
        <end position="211"/>
    </location>
</feature>
<evidence type="ECO:0000259" key="4">
    <source>
        <dbReference type="Pfam" id="PF09972"/>
    </source>
</evidence>
<dbReference type="OrthoDB" id="9767603at2"/>
<feature type="compositionally biased region" description="Low complexity" evidence="1">
    <location>
        <begin position="534"/>
        <end position="543"/>
    </location>
</feature>
<feature type="transmembrane region" description="Helical" evidence="2">
    <location>
        <begin position="382"/>
        <end position="401"/>
    </location>
</feature>
<feature type="transmembrane region" description="Helical" evidence="2">
    <location>
        <begin position="407"/>
        <end position="427"/>
    </location>
</feature>
<dbReference type="RefSeq" id="WP_068617387.1">
    <property type="nucleotide sequence ID" value="NZ_CP016268.1"/>
</dbReference>
<keyword evidence="2" id="KW-0812">Transmembrane</keyword>
<sequence length="564" mass="61708">MKHWLWLCLCLPMVALADERILDFSVDILVRQDATLEVVETITVRAAANQIQRGIYRDFPTRYTDQYGNNVVVNYEPLSVLRDGRADGMRSESYGNGVRTYFGRADVFLEPGNYTYTFRYTAERMLGFFADYDELYWNVTGLGWAFPVDRAAATVRFAFEVDAADIGTDAWTGQQGATDQAYTSSKADSRADFSTSRPLPAGAGLTIAVNWPKGLVAAPDRQQKLVWLVRDNRDVLFALAGFLALLLYYVPVWYSFGRDPQPGVTFTRYEPPAGFSPASLRYIRRMGYDSKVFTAAVLNLAVKGYLTIVNADDEYTLKKVVSRKARLPLAKGEAELLEALFASATSVVLTNANHQVFSAAQSAHKKSLRNDYRNRLFRTNGLMNLPAAVLIIATIVLVFSGSNGPKLAVFGVLALMLASAALFVYLLKRPTGIGRKVLDETEGFREYLEIAEKDELQLRNPPRKTPELFESLLPFALALGVEQAWAEKFSGVFARLQQTDGTSYRPLWYSGTWNSLNPGQPVAGLGKNFTSAISSSMSPPGSSSGSGGGGFSGGGGGGGGGGGW</sequence>
<feature type="chain" id="PRO_5008260267" description="DUF2207 domain-containing protein" evidence="3">
    <location>
        <begin position="18"/>
        <end position="564"/>
    </location>
</feature>
<evidence type="ECO:0008006" key="8">
    <source>
        <dbReference type="Google" id="ProtNLM"/>
    </source>
</evidence>
<feature type="domain" description="Predicted membrane protein YciQ-like C-terminal" evidence="5">
    <location>
        <begin position="268"/>
        <end position="489"/>
    </location>
</feature>
<evidence type="ECO:0000256" key="1">
    <source>
        <dbReference type="SAM" id="MobiDB-lite"/>
    </source>
</evidence>
<dbReference type="InterPro" id="IPR018702">
    <property type="entry name" value="DUF2207"/>
</dbReference>
<dbReference type="Pfam" id="PF20990">
    <property type="entry name" value="DUF2207_C"/>
    <property type="match status" value="1"/>
</dbReference>
<name>A0A193LID3_9GAMM</name>
<organism evidence="6 7">
    <name type="scientific">Woeseia oceani</name>
    <dbReference type="NCBI Taxonomy" id="1548547"/>
    <lineage>
        <taxon>Bacteria</taxon>
        <taxon>Pseudomonadati</taxon>
        <taxon>Pseudomonadota</taxon>
        <taxon>Gammaproteobacteria</taxon>
        <taxon>Woeseiales</taxon>
        <taxon>Woeseiaceae</taxon>
        <taxon>Woeseia</taxon>
    </lineage>
</organism>
<dbReference type="InterPro" id="IPR048389">
    <property type="entry name" value="YciQ-like_C"/>
</dbReference>
<evidence type="ECO:0000313" key="7">
    <source>
        <dbReference type="Proteomes" id="UP000092695"/>
    </source>
</evidence>
<evidence type="ECO:0000256" key="3">
    <source>
        <dbReference type="SAM" id="SignalP"/>
    </source>
</evidence>
<dbReference type="STRING" id="1548547.BA177_14580"/>
<feature type="region of interest" description="Disordered" evidence="1">
    <location>
        <begin position="533"/>
        <end position="564"/>
    </location>
</feature>
<gene>
    <name evidence="6" type="ORF">BA177_14580</name>
</gene>
<dbReference type="AlphaFoldDB" id="A0A193LID3"/>
<feature type="signal peptide" evidence="3">
    <location>
        <begin position="1"/>
        <end position="17"/>
    </location>
</feature>
<evidence type="ECO:0000313" key="6">
    <source>
        <dbReference type="EMBL" id="ANO52251.1"/>
    </source>
</evidence>
<dbReference type="EMBL" id="CP016268">
    <property type="protein sequence ID" value="ANO52251.1"/>
    <property type="molecule type" value="Genomic_DNA"/>
</dbReference>
<keyword evidence="7" id="KW-1185">Reference proteome</keyword>
<evidence type="ECO:0000256" key="2">
    <source>
        <dbReference type="SAM" id="Phobius"/>
    </source>
</evidence>
<evidence type="ECO:0000259" key="5">
    <source>
        <dbReference type="Pfam" id="PF20990"/>
    </source>
</evidence>
<keyword evidence="2" id="KW-1133">Transmembrane helix</keyword>
<dbReference type="KEGG" id="woc:BA177_14580"/>
<dbReference type="Pfam" id="PF09972">
    <property type="entry name" value="DUF2207"/>
    <property type="match status" value="1"/>
</dbReference>
<keyword evidence="2" id="KW-0472">Membrane</keyword>
<dbReference type="Proteomes" id="UP000092695">
    <property type="component" value="Chromosome"/>
</dbReference>
<proteinExistence type="predicted"/>
<feature type="compositionally biased region" description="Gly residues" evidence="1">
    <location>
        <begin position="544"/>
        <end position="564"/>
    </location>
</feature>
<accession>A0A193LID3</accession>
<protein>
    <recommendedName>
        <fullName evidence="8">DUF2207 domain-containing protein</fullName>
    </recommendedName>
</protein>
<feature type="transmembrane region" description="Helical" evidence="2">
    <location>
        <begin position="235"/>
        <end position="256"/>
    </location>
</feature>